<dbReference type="EMBL" id="KI912110">
    <property type="protein sequence ID" value="ETS86010.1"/>
    <property type="molecule type" value="Genomic_DNA"/>
</dbReference>
<dbReference type="Pfam" id="PF20183">
    <property type="entry name" value="DUF6546"/>
    <property type="match status" value="1"/>
</dbReference>
<dbReference type="GO" id="GO:0005737">
    <property type="term" value="C:cytoplasm"/>
    <property type="evidence" value="ECO:0007669"/>
    <property type="project" value="TreeGrafter"/>
</dbReference>
<dbReference type="RefSeq" id="XP_007830807.1">
    <property type="nucleotide sequence ID" value="XM_007832616.1"/>
</dbReference>
<dbReference type="Gene3D" id="1.25.40.20">
    <property type="entry name" value="Ankyrin repeat-containing domain"/>
    <property type="match status" value="1"/>
</dbReference>
<dbReference type="PANTHER" id="PTHR24198">
    <property type="entry name" value="ANKYRIN REPEAT AND PROTEIN KINASE DOMAIN-CONTAINING PROTEIN"/>
    <property type="match status" value="1"/>
</dbReference>
<evidence type="ECO:0000313" key="6">
    <source>
        <dbReference type="Proteomes" id="UP000030651"/>
    </source>
</evidence>
<dbReference type="eggNOG" id="ENOG502RDAM">
    <property type="taxonomic scope" value="Eukaryota"/>
</dbReference>
<evidence type="ECO:0000313" key="5">
    <source>
        <dbReference type="EMBL" id="ETS86010.1"/>
    </source>
</evidence>
<dbReference type="KEGG" id="pfy:PFICI_04035"/>
<dbReference type="HOGENOM" id="CLU_478252_0_0_1"/>
<dbReference type="Proteomes" id="UP000030651">
    <property type="component" value="Unassembled WGS sequence"/>
</dbReference>
<dbReference type="SUPFAM" id="SSF48403">
    <property type="entry name" value="Ankyrin repeat"/>
    <property type="match status" value="1"/>
</dbReference>
<organism evidence="5 6">
    <name type="scientific">Pestalotiopsis fici (strain W106-1 / CGMCC3.15140)</name>
    <dbReference type="NCBI Taxonomy" id="1229662"/>
    <lineage>
        <taxon>Eukaryota</taxon>
        <taxon>Fungi</taxon>
        <taxon>Dikarya</taxon>
        <taxon>Ascomycota</taxon>
        <taxon>Pezizomycotina</taxon>
        <taxon>Sordariomycetes</taxon>
        <taxon>Xylariomycetidae</taxon>
        <taxon>Amphisphaeriales</taxon>
        <taxon>Sporocadaceae</taxon>
        <taxon>Pestalotiopsis</taxon>
    </lineage>
</organism>
<dbReference type="InterPro" id="IPR046676">
    <property type="entry name" value="DUF6546"/>
</dbReference>
<keyword evidence="1" id="KW-0677">Repeat</keyword>
<gene>
    <name evidence="5" type="ORF">PFICI_04035</name>
</gene>
<dbReference type="OMA" id="QVDMEAQ"/>
<reference evidence="6" key="1">
    <citation type="journal article" date="2015" name="BMC Genomics">
        <title>Genomic and transcriptomic analysis of the endophytic fungus Pestalotiopsis fici reveals its lifestyle and high potential for synthesis of natural products.</title>
        <authorList>
            <person name="Wang X."/>
            <person name="Zhang X."/>
            <person name="Liu L."/>
            <person name="Xiang M."/>
            <person name="Wang W."/>
            <person name="Sun X."/>
            <person name="Che Y."/>
            <person name="Guo L."/>
            <person name="Liu G."/>
            <person name="Guo L."/>
            <person name="Wang C."/>
            <person name="Yin W.B."/>
            <person name="Stadler M."/>
            <person name="Zhang X."/>
            <person name="Liu X."/>
        </authorList>
    </citation>
    <scope>NUCLEOTIDE SEQUENCE [LARGE SCALE GENOMIC DNA]</scope>
    <source>
        <strain evidence="6">W106-1 / CGMCC3.15140</strain>
    </source>
</reference>
<evidence type="ECO:0000256" key="2">
    <source>
        <dbReference type="ARBA" id="ARBA00023043"/>
    </source>
</evidence>
<dbReference type="PROSITE" id="PS50088">
    <property type="entry name" value="ANK_REPEAT"/>
    <property type="match status" value="1"/>
</dbReference>
<protein>
    <recommendedName>
        <fullName evidence="4">DUF6546 domain-containing protein</fullName>
    </recommendedName>
</protein>
<dbReference type="InParanoid" id="W3XJ16"/>
<dbReference type="PANTHER" id="PTHR24198:SF165">
    <property type="entry name" value="ANKYRIN REPEAT-CONTAINING PROTEIN-RELATED"/>
    <property type="match status" value="1"/>
</dbReference>
<dbReference type="InterPro" id="IPR002110">
    <property type="entry name" value="Ankyrin_rpt"/>
</dbReference>
<dbReference type="OrthoDB" id="3728558at2759"/>
<evidence type="ECO:0000259" key="4">
    <source>
        <dbReference type="Pfam" id="PF20183"/>
    </source>
</evidence>
<keyword evidence="2 3" id="KW-0040">ANK repeat</keyword>
<feature type="domain" description="DUF6546" evidence="4">
    <location>
        <begin position="350"/>
        <end position="532"/>
    </location>
</feature>
<accession>W3XJ16</accession>
<dbReference type="Pfam" id="PF00023">
    <property type="entry name" value="Ank"/>
    <property type="match status" value="1"/>
</dbReference>
<keyword evidence="6" id="KW-1185">Reference proteome</keyword>
<dbReference type="InterPro" id="IPR036770">
    <property type="entry name" value="Ankyrin_rpt-contain_sf"/>
</dbReference>
<feature type="repeat" description="ANK" evidence="3">
    <location>
        <begin position="17"/>
        <end position="49"/>
    </location>
</feature>
<dbReference type="SMART" id="SM00248">
    <property type="entry name" value="ANK"/>
    <property type="match status" value="2"/>
</dbReference>
<dbReference type="GeneID" id="19269048"/>
<dbReference type="AlphaFoldDB" id="W3XJ16"/>
<sequence>MEVLLKTGADPNASSASTLLPLSVAAVWCEIDVIQLLIKYNANVNARDPLGETPLESACNARQRMPAQKVIATIKVLLDHGALVNITFSYGETILGHIFEIRHWENEELAALLNLTLSDLADFQEISRSRTSYIEWVWLRLEFPKYTSPTHQDPESLEESRAHNGIFTNAVWSLFKILSTWETRSSSGITLELSAHSLADARFDYKHLKWRINDTAWKRHDSPGPKRILQHPVRRWTPSHHLSIRRLFGSDPGLQFDPRALAAQSGNTLPQVPVIESICIRRQFMRAFSVRDGLDDIFRSTPNLADFRYETWRVVPENDRFNFQYGYNNGPFIRDWDHTLIFSLLLRQSKNLKRIALFQDDNVAILGRTDLPDPAPFLGYSLARASHHLEEIHVGMFLDAKDFFFSFWPGTRSPQQRNFQTLQVGPEEYWGQLRDLSLWSVHLQPNNWDILVTAAGLAARRMPQLNKLELWGALRPDACIFRFRRSVPRAKIELLSTWGAEITPEVHEAWAQVARDHDCYLEAEESRLPRHNVIGWPVRGKHCIVEYLPHLECKDKLLNEVSLQLLNDPN</sequence>
<evidence type="ECO:0000256" key="1">
    <source>
        <dbReference type="ARBA" id="ARBA00022737"/>
    </source>
</evidence>
<evidence type="ECO:0000256" key="3">
    <source>
        <dbReference type="PROSITE-ProRule" id="PRU00023"/>
    </source>
</evidence>
<name>W3XJ16_PESFW</name>
<proteinExistence type="predicted"/>